<proteinExistence type="predicted"/>
<dbReference type="PANTHER" id="PTHR42865">
    <property type="entry name" value="PROTON/GLUTAMATE-ASPARTATE SYMPORTER"/>
    <property type="match status" value="1"/>
</dbReference>
<reference evidence="8" key="1">
    <citation type="submission" date="2024-05" db="EMBL/GenBank/DDBJ databases">
        <title>Isolation and characterization of Sporomusa carbonis sp. nov., a carboxydotrophic hydrogenogen in the genus of Sporomusa isolated from a charcoal burning pile.</title>
        <authorList>
            <person name="Boeer T."/>
            <person name="Rosenbaum F."/>
            <person name="Eysell L."/>
            <person name="Mueller V."/>
            <person name="Daniel R."/>
            <person name="Poehlein A."/>
        </authorList>
    </citation>
    <scope>NUCLEOTIDE SEQUENCE [LARGE SCALE GENOMIC DNA]</scope>
    <source>
        <strain evidence="8">DSM 10669</strain>
    </source>
</reference>
<keyword evidence="3 7" id="KW-0812">Transmembrane</keyword>
<keyword evidence="9" id="KW-1185">Reference proteome</keyword>
<evidence type="ECO:0000256" key="5">
    <source>
        <dbReference type="ARBA" id="ARBA00022989"/>
    </source>
</evidence>
<dbReference type="NCBIfam" id="NF002461">
    <property type="entry name" value="PRK01663.1"/>
    <property type="match status" value="1"/>
</dbReference>
<evidence type="ECO:0000313" key="8">
    <source>
        <dbReference type="EMBL" id="XFO65218.1"/>
    </source>
</evidence>
<keyword evidence="5 7" id="KW-1133">Transmembrane helix</keyword>
<comment type="subcellular location">
    <subcellularLocation>
        <location evidence="1">Membrane</location>
        <topology evidence="1">Multi-pass membrane protein</topology>
    </subcellularLocation>
</comment>
<feature type="transmembrane region" description="Helical" evidence="7">
    <location>
        <begin position="77"/>
        <end position="97"/>
    </location>
</feature>
<name>A0ABZ3IIM8_9FIRM</name>
<keyword evidence="2" id="KW-0813">Transport</keyword>
<dbReference type="Gene3D" id="1.10.3860.10">
    <property type="entry name" value="Sodium:dicarboxylate symporter"/>
    <property type="match status" value="1"/>
</dbReference>
<gene>
    <name evidence="8" type="primary">dctA</name>
    <name evidence="8" type="ORF">SPSIL_013270</name>
</gene>
<dbReference type="PROSITE" id="PS00714">
    <property type="entry name" value="NA_DICARBOXYL_SYMP_2"/>
    <property type="match status" value="1"/>
</dbReference>
<evidence type="ECO:0000256" key="2">
    <source>
        <dbReference type="ARBA" id="ARBA00022448"/>
    </source>
</evidence>
<sequence>MFTVLKKSLFLQVIIGLLLGVVVGVILPEQAQKMKPLGDGFIRLIQMLIAPIVFCVVVNGIASVSNIKKVGRVGFKAILYFEIVTTVALGIGLLLGLNSGIGTGMNVDPNALNASAIAAYTEKAQSINQGGMVNFLMNLIPTTVAGAFTKGDIIQVLIFSILFACALNLVKDSATTVIRFIHELSTVLFKAMGLIVKLAPIGVFGAVAFTTGKYGVASLQQLGGLVLMFYVTCIVFVVVVLGIIMKVCGLSLWQFLRYFREELTIVLGTTASDSVLPQVMCKLEHLGIKASTVGLVIPTGYSFNLDGFSIYLTLATIFIAHATNTPLALVDLLVILAVAMITSKGAHGVPGSAIVILAATLSTIPAIPLIGLVLLLSVDWFVGIARALTNLIGNCVATVVIAHWEDDIDLERAKNVLGGKSGFSFSEGGASQLADIVRTTK</sequence>
<feature type="transmembrane region" description="Helical" evidence="7">
    <location>
        <begin position="229"/>
        <end position="253"/>
    </location>
</feature>
<keyword evidence="4" id="KW-0769">Symport</keyword>
<evidence type="ECO:0000256" key="1">
    <source>
        <dbReference type="ARBA" id="ARBA00004141"/>
    </source>
</evidence>
<dbReference type="InterPro" id="IPR018107">
    <property type="entry name" value="Na-dicarboxylate_symporter_CS"/>
</dbReference>
<evidence type="ECO:0000256" key="6">
    <source>
        <dbReference type="ARBA" id="ARBA00023136"/>
    </source>
</evidence>
<feature type="transmembrane region" description="Helical" evidence="7">
    <location>
        <begin position="353"/>
        <end position="378"/>
    </location>
</feature>
<dbReference type="Proteomes" id="UP000216752">
    <property type="component" value="Chromosome"/>
</dbReference>
<protein>
    <submittedName>
        <fullName evidence="8">Aerobic C4-dicarboxylate transport protein</fullName>
    </submittedName>
</protein>
<dbReference type="PROSITE" id="PS00713">
    <property type="entry name" value="NA_DICARBOXYL_SYMP_1"/>
    <property type="match status" value="1"/>
</dbReference>
<dbReference type="SUPFAM" id="SSF118215">
    <property type="entry name" value="Proton glutamate symport protein"/>
    <property type="match status" value="1"/>
</dbReference>
<dbReference type="EMBL" id="CP155573">
    <property type="protein sequence ID" value="XFO65218.1"/>
    <property type="molecule type" value="Genomic_DNA"/>
</dbReference>
<dbReference type="Pfam" id="PF00375">
    <property type="entry name" value="SDF"/>
    <property type="match status" value="1"/>
</dbReference>
<dbReference type="InterPro" id="IPR001991">
    <property type="entry name" value="Na-dicarboxylate_symporter"/>
</dbReference>
<feature type="transmembrane region" description="Helical" evidence="7">
    <location>
        <begin position="191"/>
        <end position="209"/>
    </location>
</feature>
<dbReference type="NCBIfam" id="NF009587">
    <property type="entry name" value="PRK13027.1"/>
    <property type="match status" value="1"/>
</dbReference>
<keyword evidence="6 7" id="KW-0472">Membrane</keyword>
<feature type="transmembrane region" description="Helical" evidence="7">
    <location>
        <begin position="40"/>
        <end position="65"/>
    </location>
</feature>
<evidence type="ECO:0000256" key="7">
    <source>
        <dbReference type="SAM" id="Phobius"/>
    </source>
</evidence>
<evidence type="ECO:0000256" key="4">
    <source>
        <dbReference type="ARBA" id="ARBA00022847"/>
    </source>
</evidence>
<evidence type="ECO:0000313" key="9">
    <source>
        <dbReference type="Proteomes" id="UP000216752"/>
    </source>
</evidence>
<dbReference type="PANTHER" id="PTHR42865:SF1">
    <property type="entry name" value="AEROBIC C4-DICARBOXYLATE TRANSPORT PROTEIN"/>
    <property type="match status" value="1"/>
</dbReference>
<evidence type="ECO:0000256" key="3">
    <source>
        <dbReference type="ARBA" id="ARBA00022692"/>
    </source>
</evidence>
<accession>A0ABZ3IIM8</accession>
<dbReference type="PRINTS" id="PR00173">
    <property type="entry name" value="EDTRNSPORT"/>
</dbReference>
<dbReference type="InterPro" id="IPR036458">
    <property type="entry name" value="Na:dicarbo_symporter_sf"/>
</dbReference>
<organism evidence="8 9">
    <name type="scientific">Sporomusa silvacetica DSM 10669</name>
    <dbReference type="NCBI Taxonomy" id="1123289"/>
    <lineage>
        <taxon>Bacteria</taxon>
        <taxon>Bacillati</taxon>
        <taxon>Bacillota</taxon>
        <taxon>Negativicutes</taxon>
        <taxon>Selenomonadales</taxon>
        <taxon>Sporomusaceae</taxon>
        <taxon>Sporomusa</taxon>
    </lineage>
</organism>
<dbReference type="RefSeq" id="WP_094605939.1">
    <property type="nucleotide sequence ID" value="NZ_CP155573.1"/>
</dbReference>
<feature type="transmembrane region" description="Helical" evidence="7">
    <location>
        <begin position="310"/>
        <end position="341"/>
    </location>
</feature>
<feature type="transmembrane region" description="Helical" evidence="7">
    <location>
        <begin position="153"/>
        <end position="170"/>
    </location>
</feature>